<dbReference type="Proteomes" id="UP000613208">
    <property type="component" value="Unassembled WGS sequence"/>
</dbReference>
<dbReference type="SMART" id="SM01266">
    <property type="entry name" value="Mac"/>
    <property type="match status" value="1"/>
</dbReference>
<dbReference type="EMBL" id="BLYI01000027">
    <property type="protein sequence ID" value="GFO84716.1"/>
    <property type="molecule type" value="Genomic_DNA"/>
</dbReference>
<dbReference type="Pfam" id="PF12464">
    <property type="entry name" value="Mac"/>
    <property type="match status" value="1"/>
</dbReference>
<organism evidence="7 8">
    <name type="scientific">Anaerostipes butyraticus</name>
    <dbReference type="NCBI Taxonomy" id="645466"/>
    <lineage>
        <taxon>Bacteria</taxon>
        <taxon>Bacillati</taxon>
        <taxon>Bacillota</taxon>
        <taxon>Clostridia</taxon>
        <taxon>Lachnospirales</taxon>
        <taxon>Lachnospiraceae</taxon>
        <taxon>Anaerostipes</taxon>
    </lineage>
</organism>
<dbReference type="PANTHER" id="PTHR43017">
    <property type="entry name" value="GALACTOSIDE O-ACETYLTRANSFERASE"/>
    <property type="match status" value="1"/>
</dbReference>
<sequence length="199" mass="22116">MTEREKMEAGLWYDANFDQDLLKERKEAETLYFQFNQASPKDAKKKEELLKELLPNREENVDILPPFYTDYGYNCRIGEGTFINHNAYLMDGAPVTIGKHCFIGPNCGMYTANHPLNVEERNQGLELAQPITVGDNVWIGADVTILPGVTIGEGSVIGAKSLVNKDIPANVIAVGNPCRVVREITEEDRISSAENGTLL</sequence>
<evidence type="ECO:0000256" key="2">
    <source>
        <dbReference type="ARBA" id="ARBA00022679"/>
    </source>
</evidence>
<dbReference type="GO" id="GO:0008870">
    <property type="term" value="F:galactoside O-acetyltransferase activity"/>
    <property type="evidence" value="ECO:0007669"/>
    <property type="project" value="TreeGrafter"/>
</dbReference>
<dbReference type="InterPro" id="IPR024688">
    <property type="entry name" value="Mac_dom"/>
</dbReference>
<evidence type="ECO:0000256" key="3">
    <source>
        <dbReference type="ARBA" id="ARBA00022737"/>
    </source>
</evidence>
<keyword evidence="4 5" id="KW-0012">Acyltransferase</keyword>
<dbReference type="AlphaFoldDB" id="A0A916Q8V6"/>
<dbReference type="InterPro" id="IPR001451">
    <property type="entry name" value="Hexapep"/>
</dbReference>
<dbReference type="EC" id="2.3.1.-" evidence="5"/>
<dbReference type="InterPro" id="IPR018357">
    <property type="entry name" value="Hexapep_transf_CS"/>
</dbReference>
<dbReference type="FunFam" id="2.160.10.10:FF:000008">
    <property type="entry name" value="Maltose O-acetyltransferase"/>
    <property type="match status" value="1"/>
</dbReference>
<dbReference type="CDD" id="cd03357">
    <property type="entry name" value="LbH_MAT_GAT"/>
    <property type="match status" value="1"/>
</dbReference>
<accession>A0A916Q8V6</accession>
<keyword evidence="2 5" id="KW-0808">Transferase</keyword>
<dbReference type="SUPFAM" id="SSF51161">
    <property type="entry name" value="Trimeric LpxA-like enzymes"/>
    <property type="match status" value="1"/>
</dbReference>
<protein>
    <recommendedName>
        <fullName evidence="5">Acetyltransferase</fullName>
        <ecNumber evidence="5">2.3.1.-</ecNumber>
    </recommendedName>
</protein>
<keyword evidence="8" id="KW-1185">Reference proteome</keyword>
<evidence type="ECO:0000259" key="6">
    <source>
        <dbReference type="SMART" id="SM01266"/>
    </source>
</evidence>
<evidence type="ECO:0000256" key="5">
    <source>
        <dbReference type="RuleBase" id="RU367021"/>
    </source>
</evidence>
<dbReference type="PANTHER" id="PTHR43017:SF1">
    <property type="entry name" value="ACETYLTRANSFERASE YJL218W-RELATED"/>
    <property type="match status" value="1"/>
</dbReference>
<gene>
    <name evidence="7" type="ORF">ANBU17_10630</name>
</gene>
<evidence type="ECO:0000256" key="1">
    <source>
        <dbReference type="ARBA" id="ARBA00007274"/>
    </source>
</evidence>
<proteinExistence type="inferred from homology"/>
<keyword evidence="3" id="KW-0677">Repeat</keyword>
<dbReference type="InterPro" id="IPR011004">
    <property type="entry name" value="Trimer_LpxA-like_sf"/>
</dbReference>
<dbReference type="RefSeq" id="WP_201310441.1">
    <property type="nucleotide sequence ID" value="NZ_BLYI01000027.1"/>
</dbReference>
<comment type="caution">
    <text evidence="7">The sequence shown here is derived from an EMBL/GenBank/DDBJ whole genome shotgun (WGS) entry which is preliminary data.</text>
</comment>
<evidence type="ECO:0000313" key="7">
    <source>
        <dbReference type="EMBL" id="GFO84716.1"/>
    </source>
</evidence>
<feature type="domain" description="Maltose/galactoside acetyltransferase" evidence="6">
    <location>
        <begin position="4"/>
        <end position="59"/>
    </location>
</feature>
<evidence type="ECO:0000256" key="4">
    <source>
        <dbReference type="ARBA" id="ARBA00023315"/>
    </source>
</evidence>
<evidence type="ECO:0000313" key="8">
    <source>
        <dbReference type="Proteomes" id="UP000613208"/>
    </source>
</evidence>
<dbReference type="Gene3D" id="2.160.10.10">
    <property type="entry name" value="Hexapeptide repeat proteins"/>
    <property type="match status" value="1"/>
</dbReference>
<comment type="similarity">
    <text evidence="1 5">Belongs to the transferase hexapeptide repeat family.</text>
</comment>
<dbReference type="InterPro" id="IPR039369">
    <property type="entry name" value="LacA-like"/>
</dbReference>
<dbReference type="PROSITE" id="PS00101">
    <property type="entry name" value="HEXAPEP_TRANSFERASES"/>
    <property type="match status" value="1"/>
</dbReference>
<name>A0A916Q8V6_9FIRM</name>
<dbReference type="Pfam" id="PF00132">
    <property type="entry name" value="Hexapep"/>
    <property type="match status" value="2"/>
</dbReference>
<reference evidence="7" key="1">
    <citation type="submission" date="2020-06" db="EMBL/GenBank/DDBJ databases">
        <title>Characterization of fructooligosaccharide metabolism and fructooligosaccharide-degrading enzymes in human commensal butyrate producers.</title>
        <authorList>
            <person name="Tanno H."/>
            <person name="Fujii T."/>
            <person name="Hirano K."/>
            <person name="Maeno S."/>
            <person name="Tonozuka T."/>
            <person name="Sakamoto M."/>
            <person name="Ohkuma M."/>
            <person name="Tochio T."/>
            <person name="Endo A."/>
        </authorList>
    </citation>
    <scope>NUCLEOTIDE SEQUENCE</scope>
    <source>
        <strain evidence="7">JCM 17466</strain>
    </source>
</reference>